<feature type="region of interest" description="Disordered" evidence="1">
    <location>
        <begin position="1"/>
        <end position="28"/>
    </location>
</feature>
<proteinExistence type="predicted"/>
<sequence length="113" mass="11701">MQKKESEVKNWTDVEEEEDVEEPGQAENKFAGGVVALGSSDGSVRLLRRDAGQLSALRGPGGAVRCLRFHGPQLLLSAGSDGRVCLWTAAPPSLGAAGKALDNTAPGGSHAHP</sequence>
<name>A0ABQ9DD37_9PASS</name>
<dbReference type="InterPro" id="IPR015943">
    <property type="entry name" value="WD40/YVTN_repeat-like_dom_sf"/>
</dbReference>
<feature type="compositionally biased region" description="Basic and acidic residues" evidence="1">
    <location>
        <begin position="1"/>
        <end position="12"/>
    </location>
</feature>
<dbReference type="SMART" id="SM00320">
    <property type="entry name" value="WD40"/>
    <property type="match status" value="1"/>
</dbReference>
<reference evidence="2" key="1">
    <citation type="submission" date="2019-10" db="EMBL/GenBank/DDBJ databases">
        <authorList>
            <person name="Soares A.E.R."/>
            <person name="Aleixo A."/>
            <person name="Schneider P."/>
            <person name="Miyaki C.Y."/>
            <person name="Schneider M.P."/>
            <person name="Mello C."/>
            <person name="Vasconcelos A.T.R."/>
        </authorList>
    </citation>
    <scope>NUCLEOTIDE SEQUENCE</scope>
    <source>
        <tissue evidence="2">Muscle</tissue>
    </source>
</reference>
<dbReference type="SUPFAM" id="SSF50952">
    <property type="entry name" value="Soluble quinoprotein glucose dehydrogenase"/>
    <property type="match status" value="1"/>
</dbReference>
<dbReference type="Gene3D" id="2.130.10.10">
    <property type="entry name" value="YVTN repeat-like/Quinoprotein amine dehydrogenase"/>
    <property type="match status" value="1"/>
</dbReference>
<dbReference type="Pfam" id="PF00400">
    <property type="entry name" value="WD40"/>
    <property type="match status" value="1"/>
</dbReference>
<gene>
    <name evidence="2" type="ORF">WISP_53049</name>
</gene>
<dbReference type="Proteomes" id="UP001145742">
    <property type="component" value="Unassembled WGS sequence"/>
</dbReference>
<comment type="caution">
    <text evidence="2">The sequence shown here is derived from an EMBL/GenBank/DDBJ whole genome shotgun (WGS) entry which is preliminary data.</text>
</comment>
<feature type="region of interest" description="Disordered" evidence="1">
    <location>
        <begin position="94"/>
        <end position="113"/>
    </location>
</feature>
<dbReference type="InterPro" id="IPR011041">
    <property type="entry name" value="Quinoprot_gluc/sorb_DH_b-prop"/>
</dbReference>
<evidence type="ECO:0000313" key="2">
    <source>
        <dbReference type="EMBL" id="KAJ7419546.1"/>
    </source>
</evidence>
<accession>A0ABQ9DD37</accession>
<dbReference type="InterPro" id="IPR001680">
    <property type="entry name" value="WD40_rpt"/>
</dbReference>
<evidence type="ECO:0000313" key="3">
    <source>
        <dbReference type="Proteomes" id="UP001145742"/>
    </source>
</evidence>
<organism evidence="2 3">
    <name type="scientific">Willisornis vidua</name>
    <name type="common">Xingu scale-backed antbird</name>
    <dbReference type="NCBI Taxonomy" id="1566151"/>
    <lineage>
        <taxon>Eukaryota</taxon>
        <taxon>Metazoa</taxon>
        <taxon>Chordata</taxon>
        <taxon>Craniata</taxon>
        <taxon>Vertebrata</taxon>
        <taxon>Euteleostomi</taxon>
        <taxon>Archelosauria</taxon>
        <taxon>Archosauria</taxon>
        <taxon>Dinosauria</taxon>
        <taxon>Saurischia</taxon>
        <taxon>Theropoda</taxon>
        <taxon>Coelurosauria</taxon>
        <taxon>Aves</taxon>
        <taxon>Neognathae</taxon>
        <taxon>Neoaves</taxon>
        <taxon>Telluraves</taxon>
        <taxon>Australaves</taxon>
        <taxon>Passeriformes</taxon>
        <taxon>Thamnophilidae</taxon>
        <taxon>Willisornis</taxon>
    </lineage>
</organism>
<protein>
    <submittedName>
        <fullName evidence="2">Uncharacterized protein</fullName>
    </submittedName>
</protein>
<dbReference type="EMBL" id="WHWB01033489">
    <property type="protein sequence ID" value="KAJ7419546.1"/>
    <property type="molecule type" value="Genomic_DNA"/>
</dbReference>
<evidence type="ECO:0000256" key="1">
    <source>
        <dbReference type="SAM" id="MobiDB-lite"/>
    </source>
</evidence>
<feature type="compositionally biased region" description="Acidic residues" evidence="1">
    <location>
        <begin position="13"/>
        <end position="24"/>
    </location>
</feature>
<keyword evidence="3" id="KW-1185">Reference proteome</keyword>